<sequence length="269" mass="28793">MHPYDHADAMFTAYEPGDARPPRRNRRPVVIAVGALLALLLVPVAVDRFAAARVESRTAEAFQEGMRTPSAPEVHVRGFPVLTQLASGTLRHVDITAHDIPASDATGPLPVSELSLRLKELRKSDDDTEALARSATATALLSYPDLSDALGPAISRGTRPDQVRARVLLPTGDAITVATTVSVLSGNRIAFRDFQVTGGLLPEVGRVALGTVFERPIQLRNIPQGLRLRSVTATQSGLIARLSGESVTFRSDSAQRDDSVRGDSSYGNV</sequence>
<feature type="transmembrane region" description="Helical" evidence="1">
    <location>
        <begin position="29"/>
        <end position="46"/>
    </location>
</feature>
<evidence type="ECO:0000256" key="1">
    <source>
        <dbReference type="SAM" id="Phobius"/>
    </source>
</evidence>
<reference evidence="2 3" key="1">
    <citation type="submission" date="2023-10" db="EMBL/GenBank/DDBJ databases">
        <title>Characterization of rhizosphere-enriched actinobacteria from wheat plants lab-grown on chernevaya soil.</title>
        <authorList>
            <person name="Tikhonova E.N."/>
            <person name="Konopkin A."/>
            <person name="Kravchenko I.K."/>
        </authorList>
    </citation>
    <scope>NUCLEOTIDE SEQUENCE [LARGE SCALE GENOMIC DNA]</scope>
    <source>
        <strain evidence="2 3">RR29</strain>
    </source>
</reference>
<organism evidence="2 3">
    <name type="scientific">Streptomyces prunicolor</name>
    <dbReference type="NCBI Taxonomy" id="67348"/>
    <lineage>
        <taxon>Bacteria</taxon>
        <taxon>Bacillati</taxon>
        <taxon>Actinomycetota</taxon>
        <taxon>Actinomycetes</taxon>
        <taxon>Kitasatosporales</taxon>
        <taxon>Streptomycetaceae</taxon>
        <taxon>Streptomyces</taxon>
    </lineage>
</organism>
<dbReference type="Pfam" id="PF11209">
    <property type="entry name" value="LmeA"/>
    <property type="match status" value="1"/>
</dbReference>
<dbReference type="InterPro" id="IPR021373">
    <property type="entry name" value="DUF2993"/>
</dbReference>
<keyword evidence="1" id="KW-0472">Membrane</keyword>
<dbReference type="EMBL" id="JAWMAJ010000021">
    <property type="protein sequence ID" value="MDV7216053.1"/>
    <property type="molecule type" value="Genomic_DNA"/>
</dbReference>
<gene>
    <name evidence="2" type="ORF">R5A26_08810</name>
</gene>
<keyword evidence="1" id="KW-0812">Transmembrane</keyword>
<name>A0ABU4F7U2_9ACTN</name>
<protein>
    <submittedName>
        <fullName evidence="2">DUF2993 domain-containing protein</fullName>
    </submittedName>
</protein>
<comment type="caution">
    <text evidence="2">The sequence shown here is derived from an EMBL/GenBank/DDBJ whole genome shotgun (WGS) entry which is preliminary data.</text>
</comment>
<evidence type="ECO:0000313" key="2">
    <source>
        <dbReference type="EMBL" id="MDV7216053.1"/>
    </source>
</evidence>
<dbReference type="Proteomes" id="UP001187346">
    <property type="component" value="Unassembled WGS sequence"/>
</dbReference>
<proteinExistence type="predicted"/>
<keyword evidence="3" id="KW-1185">Reference proteome</keyword>
<accession>A0ABU4F7U2</accession>
<evidence type="ECO:0000313" key="3">
    <source>
        <dbReference type="Proteomes" id="UP001187346"/>
    </source>
</evidence>
<keyword evidence="1" id="KW-1133">Transmembrane helix</keyword>
<dbReference type="RefSeq" id="WP_317770749.1">
    <property type="nucleotide sequence ID" value="NZ_JAWMAJ010000021.1"/>
</dbReference>